<feature type="domain" description="Secretion system C-terminal sorting" evidence="1">
    <location>
        <begin position="3"/>
        <end position="42"/>
    </location>
</feature>
<sequence length="43" mass="4974">SVKENLQQGKTEIKLNTDSLKQGIYYVKIDSQNIHETKKLVIQ</sequence>
<evidence type="ECO:0000259" key="1">
    <source>
        <dbReference type="Pfam" id="PF18962"/>
    </source>
</evidence>
<protein>
    <recommendedName>
        <fullName evidence="1">Secretion system C-terminal sorting domain-containing protein</fullName>
    </recommendedName>
</protein>
<dbReference type="Proteomes" id="UP000240608">
    <property type="component" value="Unassembled WGS sequence"/>
</dbReference>
<gene>
    <name evidence="2" type="ORF">C9994_16755</name>
</gene>
<comment type="caution">
    <text evidence="2">The sequence shown here is derived from an EMBL/GenBank/DDBJ whole genome shotgun (WGS) entry which is preliminary data.</text>
</comment>
<evidence type="ECO:0000313" key="2">
    <source>
        <dbReference type="EMBL" id="PTB90794.1"/>
    </source>
</evidence>
<accession>A0A2T4DAF6</accession>
<reference evidence="2 3" key="1">
    <citation type="submission" date="2018-03" db="EMBL/GenBank/DDBJ databases">
        <title>Cross-interface Injection: A General Nanoliter Liquid Handling Method Applied to Single Cells Genome Amplification Automated Nanoliter Liquid Handling Applied to Single Cell Multiple Displacement Amplification.</title>
        <authorList>
            <person name="Yun J."/>
            <person name="Xu P."/>
            <person name="Xu J."/>
            <person name="Dai X."/>
            <person name="Wang Y."/>
            <person name="Zheng X."/>
            <person name="Cao C."/>
            <person name="Yi Q."/>
            <person name="Zhu Y."/>
            <person name="Wang L."/>
            <person name="Dong Z."/>
            <person name="Huang Y."/>
            <person name="Huang L."/>
            <person name="Du W."/>
        </authorList>
    </citation>
    <scope>NUCLEOTIDE SEQUENCE [LARGE SCALE GENOMIC DNA]</scope>
    <source>
        <strain evidence="2 3">Z-D1-2</strain>
    </source>
</reference>
<name>A0A2T4DAF6_9BACT</name>
<dbReference type="NCBIfam" id="TIGR04183">
    <property type="entry name" value="Por_Secre_tail"/>
    <property type="match status" value="1"/>
</dbReference>
<organism evidence="2 3">
    <name type="scientific">Marivirga lumbricoides</name>
    <dbReference type="NCBI Taxonomy" id="1046115"/>
    <lineage>
        <taxon>Bacteria</taxon>
        <taxon>Pseudomonadati</taxon>
        <taxon>Bacteroidota</taxon>
        <taxon>Cytophagia</taxon>
        <taxon>Cytophagales</taxon>
        <taxon>Marivirgaceae</taxon>
        <taxon>Marivirga</taxon>
    </lineage>
</organism>
<dbReference type="Pfam" id="PF18962">
    <property type="entry name" value="Por_Secre_tail"/>
    <property type="match status" value="1"/>
</dbReference>
<dbReference type="AlphaFoldDB" id="A0A2T4DAF6"/>
<proteinExistence type="predicted"/>
<feature type="non-terminal residue" evidence="2">
    <location>
        <position position="1"/>
    </location>
</feature>
<evidence type="ECO:0000313" key="3">
    <source>
        <dbReference type="Proteomes" id="UP000240608"/>
    </source>
</evidence>
<dbReference type="InterPro" id="IPR026444">
    <property type="entry name" value="Secre_tail"/>
</dbReference>
<dbReference type="EMBL" id="PYVU01000563">
    <property type="protein sequence ID" value="PTB90794.1"/>
    <property type="molecule type" value="Genomic_DNA"/>
</dbReference>